<dbReference type="PANTHER" id="PTHR34227">
    <property type="entry name" value="CHAPERONE PROTEIN YCDY"/>
    <property type="match status" value="1"/>
</dbReference>
<dbReference type="InterPro" id="IPR020945">
    <property type="entry name" value="DMSO/NO3_reduct_chaperone"/>
</dbReference>
<sequence length="201" mass="23441">MQQSISQFTHFARILGSLFFYEPNVPQNQGLVMLFQNSSWQADCDFLPENKRAEIQQNLQMQSLEQLDEDYQKLFIGPNHLPAPLWGSVYLDKESVIFGDSLLALRAFLQAHQIHFSLAQNEPEDHIGLMFMLTAYLAEQQPELLKPFLRDHFLTWAYRFFELFNAQNVPFYRGLGMLGEALLKALQKNLEIEPLAVRLYR</sequence>
<dbReference type="AlphaFoldDB" id="A0A179CYY6"/>
<organism evidence="2 3">
    <name type="scientific">Bibersteinia trehalosi Y31</name>
    <dbReference type="NCBI Taxonomy" id="1261658"/>
    <lineage>
        <taxon>Bacteria</taxon>
        <taxon>Pseudomonadati</taxon>
        <taxon>Pseudomonadota</taxon>
        <taxon>Gammaproteobacteria</taxon>
        <taxon>Pasteurellales</taxon>
        <taxon>Pasteurellaceae</taxon>
        <taxon>Bibersteinia</taxon>
    </lineage>
</organism>
<dbReference type="Proteomes" id="UP000078358">
    <property type="component" value="Unassembled WGS sequence"/>
</dbReference>
<dbReference type="SUPFAM" id="SSF89155">
    <property type="entry name" value="TorD-like"/>
    <property type="match status" value="1"/>
</dbReference>
<dbReference type="InterPro" id="IPR050289">
    <property type="entry name" value="TorD/DmsD_chaperones"/>
</dbReference>
<keyword evidence="1" id="KW-0143">Chaperone</keyword>
<evidence type="ECO:0000313" key="2">
    <source>
        <dbReference type="EMBL" id="OAQ15135.1"/>
    </source>
</evidence>
<evidence type="ECO:0008006" key="4">
    <source>
        <dbReference type="Google" id="ProtNLM"/>
    </source>
</evidence>
<name>A0A179CYY6_BIBTR</name>
<gene>
    <name evidence="2" type="ORF">F480_00900</name>
</gene>
<evidence type="ECO:0000256" key="1">
    <source>
        <dbReference type="ARBA" id="ARBA00023186"/>
    </source>
</evidence>
<dbReference type="Pfam" id="PF02613">
    <property type="entry name" value="Nitrate_red_del"/>
    <property type="match status" value="1"/>
</dbReference>
<dbReference type="EMBL" id="JACI01000001">
    <property type="protein sequence ID" value="OAQ15135.1"/>
    <property type="molecule type" value="Genomic_DNA"/>
</dbReference>
<dbReference type="InterPro" id="IPR036411">
    <property type="entry name" value="TorD-like_sf"/>
</dbReference>
<dbReference type="InterPro" id="IPR026269">
    <property type="entry name" value="DmsD-type"/>
</dbReference>
<proteinExistence type="predicted"/>
<dbReference type="Gene3D" id="1.10.3480.10">
    <property type="entry name" value="TorD-like"/>
    <property type="match status" value="1"/>
</dbReference>
<reference evidence="2 3" key="1">
    <citation type="submission" date="2014-01" db="EMBL/GenBank/DDBJ databases">
        <authorList>
            <person name="Zuccon D."/>
        </authorList>
    </citation>
    <scope>NUCLEOTIDE SEQUENCE [LARGE SCALE GENOMIC DNA]</scope>
    <source>
        <strain evidence="2 3">Y31</strain>
    </source>
</reference>
<accession>A0A179CYY6</accession>
<dbReference type="PIRSF" id="PIRSF004690">
    <property type="entry name" value="DmsD"/>
    <property type="match status" value="1"/>
</dbReference>
<dbReference type="PATRIC" id="fig|1261658.3.peg.183"/>
<dbReference type="RefSeq" id="WP_064317947.1">
    <property type="nucleotide sequence ID" value="NZ_JACI01000001.1"/>
</dbReference>
<dbReference type="PANTHER" id="PTHR34227:SF13">
    <property type="entry name" value="TAT PROOFREADING CHAPERONE DMSD-RELATED"/>
    <property type="match status" value="1"/>
</dbReference>
<evidence type="ECO:0000313" key="3">
    <source>
        <dbReference type="Proteomes" id="UP000078358"/>
    </source>
</evidence>
<dbReference type="NCBIfam" id="NF008632">
    <property type="entry name" value="PRK11621.1"/>
    <property type="match status" value="1"/>
</dbReference>
<comment type="caution">
    <text evidence="2">The sequence shown here is derived from an EMBL/GenBank/DDBJ whole genome shotgun (WGS) entry which is preliminary data.</text>
</comment>
<protein>
    <recommendedName>
        <fullName evidence="4">Tat proofreading chaperone DmsD</fullName>
    </recommendedName>
</protein>